<gene>
    <name evidence="2" type="ORF">EVAR_16976_1</name>
</gene>
<feature type="compositionally biased region" description="Basic and acidic residues" evidence="1">
    <location>
        <begin position="140"/>
        <end position="171"/>
    </location>
</feature>
<dbReference type="EMBL" id="BGZK01000092">
    <property type="protein sequence ID" value="GBP18030.1"/>
    <property type="molecule type" value="Genomic_DNA"/>
</dbReference>
<keyword evidence="3" id="KW-1185">Reference proteome</keyword>
<accession>A0A4C1TVK6</accession>
<dbReference type="Proteomes" id="UP000299102">
    <property type="component" value="Unassembled WGS sequence"/>
</dbReference>
<protein>
    <submittedName>
        <fullName evidence="2">Uncharacterized protein</fullName>
    </submittedName>
</protein>
<proteinExistence type="predicted"/>
<sequence length="187" mass="21302">MGFSPSHGENYRKKGASVAVVLRNCHISDRLKTLSIFAHTPQEIHSSRRLYKKFEVRAYAATRRRKLTDVVVDMRRDTGARAAPGDLSESKWSPSPMEIRNPRRVAGLLQGNRVFNGGGIVMMMWFCFLCSARECGASGDSDKASKETGSGERERQGRLFERREALSRDAEETWSESYRRTARRKRD</sequence>
<evidence type="ECO:0000313" key="2">
    <source>
        <dbReference type="EMBL" id="GBP18030.1"/>
    </source>
</evidence>
<dbReference type="AlphaFoldDB" id="A0A4C1TVK6"/>
<evidence type="ECO:0000256" key="1">
    <source>
        <dbReference type="SAM" id="MobiDB-lite"/>
    </source>
</evidence>
<comment type="caution">
    <text evidence="2">The sequence shown here is derived from an EMBL/GenBank/DDBJ whole genome shotgun (WGS) entry which is preliminary data.</text>
</comment>
<feature type="region of interest" description="Disordered" evidence="1">
    <location>
        <begin position="139"/>
        <end position="187"/>
    </location>
</feature>
<organism evidence="2 3">
    <name type="scientific">Eumeta variegata</name>
    <name type="common">Bagworm moth</name>
    <name type="synonym">Eumeta japonica</name>
    <dbReference type="NCBI Taxonomy" id="151549"/>
    <lineage>
        <taxon>Eukaryota</taxon>
        <taxon>Metazoa</taxon>
        <taxon>Ecdysozoa</taxon>
        <taxon>Arthropoda</taxon>
        <taxon>Hexapoda</taxon>
        <taxon>Insecta</taxon>
        <taxon>Pterygota</taxon>
        <taxon>Neoptera</taxon>
        <taxon>Endopterygota</taxon>
        <taxon>Lepidoptera</taxon>
        <taxon>Glossata</taxon>
        <taxon>Ditrysia</taxon>
        <taxon>Tineoidea</taxon>
        <taxon>Psychidae</taxon>
        <taxon>Oiketicinae</taxon>
        <taxon>Eumeta</taxon>
    </lineage>
</organism>
<name>A0A4C1TVK6_EUMVA</name>
<reference evidence="2 3" key="1">
    <citation type="journal article" date="2019" name="Commun. Biol.">
        <title>The bagworm genome reveals a unique fibroin gene that provides high tensile strength.</title>
        <authorList>
            <person name="Kono N."/>
            <person name="Nakamura H."/>
            <person name="Ohtoshi R."/>
            <person name="Tomita M."/>
            <person name="Numata K."/>
            <person name="Arakawa K."/>
        </authorList>
    </citation>
    <scope>NUCLEOTIDE SEQUENCE [LARGE SCALE GENOMIC DNA]</scope>
</reference>
<evidence type="ECO:0000313" key="3">
    <source>
        <dbReference type="Proteomes" id="UP000299102"/>
    </source>
</evidence>